<sequence>MVLQRIFRTVIVGPPGSGKGTVSGRIVKRFGLTHLSSGDLLRANIKAQTGKIRPGCSSKPLHIKQIMEMAAMADENKQNLK</sequence>
<evidence type="ECO:0000256" key="3">
    <source>
        <dbReference type="ARBA" id="ARBA00022777"/>
    </source>
</evidence>
<dbReference type="AlphaFoldDB" id="B5X7P9"/>
<reference evidence="5" key="3">
    <citation type="submission" date="2010-08" db="EMBL/GenBank/DDBJ databases">
        <authorList>
            <consortium name="cGRASP (B.F. Koop &amp; W.S. Davidson)"/>
        </authorList>
    </citation>
    <scope>NUCLEOTIDE SEQUENCE</scope>
    <source>
        <tissue evidence="5">Brain</tissue>
    </source>
</reference>
<reference evidence="5" key="1">
    <citation type="submission" date="2008-10" db="EMBL/GenBank/DDBJ databases">
        <authorList>
            <consortium name="cGRASP (B.F. Koop &amp; W.S. Davidson)"/>
            <person name="Leong J."/>
            <person name="von Schalburg K."/>
            <person name="Cooper G."/>
            <person name="Moore R."/>
            <person name="Holt R."/>
            <person name="Davidson W.S."/>
            <person name="Koop B.F."/>
        </authorList>
    </citation>
    <scope>NUCLEOTIDE SEQUENCE</scope>
    <source>
        <tissue evidence="5">Brain</tissue>
    </source>
</reference>
<dbReference type="Pfam" id="PF00406">
    <property type="entry name" value="ADK"/>
    <property type="match status" value="1"/>
</dbReference>
<keyword evidence="2" id="KW-0547">Nucleotide-binding</keyword>
<keyword evidence="1 4" id="KW-0808">Transferase</keyword>
<keyword evidence="3 4" id="KW-0418">Kinase</keyword>
<dbReference type="PRINTS" id="PR00094">
    <property type="entry name" value="ADENYLTKNASE"/>
</dbReference>
<evidence type="ECO:0000256" key="1">
    <source>
        <dbReference type="ARBA" id="ARBA00022679"/>
    </source>
</evidence>
<dbReference type="Gene3D" id="3.40.50.300">
    <property type="entry name" value="P-loop containing nucleotide triphosphate hydrolases"/>
    <property type="match status" value="1"/>
</dbReference>
<dbReference type="EMBL" id="BT047068">
    <property type="protein sequence ID" value="ACI66869.1"/>
    <property type="molecule type" value="mRNA"/>
</dbReference>
<dbReference type="InterPro" id="IPR000850">
    <property type="entry name" value="Adenylat/UMP-CMP_kin"/>
</dbReference>
<evidence type="ECO:0000313" key="5">
    <source>
        <dbReference type="EMBL" id="ACI66869.1"/>
    </source>
</evidence>
<reference evidence="5" key="2">
    <citation type="journal article" date="2010" name="BMC Genomics">
        <title>Salmo salar and Esox lucius full-length cDNA sequences reveal changes in evolutionary pressures on a post-tetraploidization genome.</title>
        <authorList>
            <person name="Leong J.S."/>
            <person name="Jantzen S.G."/>
            <person name="von Schalburg K.R."/>
            <person name="Cooper G.A."/>
            <person name="Messmer A.M."/>
            <person name="Liao N.Y."/>
            <person name="Munro S."/>
            <person name="Moore R."/>
            <person name="Holt R.A."/>
            <person name="Jones S.J."/>
            <person name="Davidson W.S."/>
            <person name="Koop B.F."/>
        </authorList>
    </citation>
    <scope>NUCLEOTIDE SEQUENCE</scope>
    <source>
        <tissue evidence="5">Brain</tissue>
    </source>
</reference>
<dbReference type="InterPro" id="IPR027417">
    <property type="entry name" value="P-loop_NTPase"/>
</dbReference>
<organism evidence="5">
    <name type="scientific">Salmo salar</name>
    <name type="common">Atlantic salmon</name>
    <dbReference type="NCBI Taxonomy" id="8030"/>
    <lineage>
        <taxon>Eukaryota</taxon>
        <taxon>Metazoa</taxon>
        <taxon>Chordata</taxon>
        <taxon>Craniata</taxon>
        <taxon>Vertebrata</taxon>
        <taxon>Euteleostomi</taxon>
        <taxon>Actinopterygii</taxon>
        <taxon>Neopterygii</taxon>
        <taxon>Teleostei</taxon>
        <taxon>Protacanthopterygii</taxon>
        <taxon>Salmoniformes</taxon>
        <taxon>Salmonidae</taxon>
        <taxon>Salmoninae</taxon>
        <taxon>Salmo</taxon>
    </lineage>
</organism>
<dbReference type="GO" id="GO:0006139">
    <property type="term" value="P:nucleobase-containing compound metabolic process"/>
    <property type="evidence" value="ECO:0007669"/>
    <property type="project" value="InterPro"/>
</dbReference>
<dbReference type="PANTHER" id="PTHR23359">
    <property type="entry name" value="NUCLEOTIDE KINASE"/>
    <property type="match status" value="1"/>
</dbReference>
<dbReference type="GO" id="GO:0019205">
    <property type="term" value="F:nucleobase-containing compound kinase activity"/>
    <property type="evidence" value="ECO:0007669"/>
    <property type="project" value="InterPro"/>
</dbReference>
<protein>
    <submittedName>
        <fullName evidence="5">Adenylate kinase isoenzyme 4, mitochondrial</fullName>
    </submittedName>
</protein>
<name>B5X7P9_SALSA</name>
<comment type="similarity">
    <text evidence="4">Belongs to the adenylate kinase family.</text>
</comment>
<evidence type="ECO:0000256" key="2">
    <source>
        <dbReference type="ARBA" id="ARBA00022741"/>
    </source>
</evidence>
<gene>
    <name evidence="5" type="primary">KAD4</name>
</gene>
<evidence type="ECO:0000256" key="4">
    <source>
        <dbReference type="RuleBase" id="RU003330"/>
    </source>
</evidence>
<dbReference type="GO" id="GO:0005524">
    <property type="term" value="F:ATP binding"/>
    <property type="evidence" value="ECO:0007669"/>
    <property type="project" value="InterPro"/>
</dbReference>
<accession>B5X7P9</accession>
<proteinExistence type="evidence at transcript level"/>
<dbReference type="SUPFAM" id="SSF52540">
    <property type="entry name" value="P-loop containing nucleoside triphosphate hydrolases"/>
    <property type="match status" value="1"/>
</dbReference>